<dbReference type="PANTHER" id="PTHR43330:SF27">
    <property type="entry name" value="METHIONINE AMINOPEPTIDASE"/>
    <property type="match status" value="1"/>
</dbReference>
<dbReference type="GO" id="GO:0004239">
    <property type="term" value="F:initiator methionyl aminopeptidase activity"/>
    <property type="evidence" value="ECO:0007669"/>
    <property type="project" value="UniProtKB-UniRule"/>
</dbReference>
<dbReference type="GO" id="GO:0005829">
    <property type="term" value="C:cytosol"/>
    <property type="evidence" value="ECO:0007669"/>
    <property type="project" value="TreeGrafter"/>
</dbReference>
<feature type="binding site" evidence="6">
    <location>
        <position position="77"/>
    </location>
    <ligand>
        <name>substrate</name>
    </ligand>
</feature>
<comment type="similarity">
    <text evidence="6">Belongs to the peptidase M24A family. Methionine aminopeptidase type 1 subfamily.</text>
</comment>
<keyword evidence="2 6" id="KW-0031">Aminopeptidase</keyword>
<dbReference type="HAMAP" id="MF_01974">
    <property type="entry name" value="MetAP_1"/>
    <property type="match status" value="1"/>
</dbReference>
<feature type="binding site" evidence="6">
    <location>
        <position position="232"/>
    </location>
    <ligand>
        <name>a divalent metal cation</name>
        <dbReference type="ChEBI" id="CHEBI:60240"/>
        <label>1</label>
    </ligand>
</feature>
<evidence type="ECO:0000259" key="8">
    <source>
        <dbReference type="Pfam" id="PF00557"/>
    </source>
</evidence>
<comment type="catalytic activity">
    <reaction evidence="6 7">
        <text>Release of N-terminal amino acids, preferentially methionine, from peptides and arylamides.</text>
        <dbReference type="EC" id="3.4.11.18"/>
    </reaction>
</comment>
<feature type="binding site" evidence="6">
    <location>
        <position position="105"/>
    </location>
    <ligand>
        <name>a divalent metal cation</name>
        <dbReference type="ChEBI" id="CHEBI:60240"/>
        <label>2</label>
        <note>catalytic</note>
    </ligand>
</feature>
<dbReference type="PANTHER" id="PTHR43330">
    <property type="entry name" value="METHIONINE AMINOPEPTIDASE"/>
    <property type="match status" value="1"/>
</dbReference>
<evidence type="ECO:0000313" key="9">
    <source>
        <dbReference type="EMBL" id="TMQ60031.1"/>
    </source>
</evidence>
<proteinExistence type="inferred from homology"/>
<comment type="function">
    <text evidence="1 6">Removes the N-terminal methionine from nascent proteins. The N-terminal methionine is often cleaved when the second residue in the primary sequence is small and uncharged (Met-Ala-, Cys, Gly, Pro, Ser, Thr, or Val). Requires deformylation of the N(alpha)-formylated initiator methionine before it can be hydrolyzed.</text>
</comment>
<dbReference type="GO" id="GO:0070006">
    <property type="term" value="F:metalloaminopeptidase activity"/>
    <property type="evidence" value="ECO:0007669"/>
    <property type="project" value="UniProtKB-UniRule"/>
</dbReference>
<feature type="domain" description="Peptidase M24" evidence="8">
    <location>
        <begin position="12"/>
        <end position="237"/>
    </location>
</feature>
<dbReference type="CDD" id="cd01086">
    <property type="entry name" value="MetAP1"/>
    <property type="match status" value="1"/>
</dbReference>
<dbReference type="AlphaFoldDB" id="A0A538T8R9"/>
<dbReference type="NCBIfam" id="TIGR00500">
    <property type="entry name" value="met_pdase_I"/>
    <property type="match status" value="1"/>
</dbReference>
<dbReference type="Pfam" id="PF00557">
    <property type="entry name" value="Peptidase_M24"/>
    <property type="match status" value="1"/>
</dbReference>
<dbReference type="InterPro" id="IPR036005">
    <property type="entry name" value="Creatinase/aminopeptidase-like"/>
</dbReference>
<evidence type="ECO:0000256" key="1">
    <source>
        <dbReference type="ARBA" id="ARBA00002521"/>
    </source>
</evidence>
<keyword evidence="5 6" id="KW-0378">Hydrolase</keyword>
<dbReference type="EMBL" id="VBOS01000031">
    <property type="protein sequence ID" value="TMQ60031.1"/>
    <property type="molecule type" value="Genomic_DNA"/>
</dbReference>
<gene>
    <name evidence="6 9" type="primary">map</name>
    <name evidence="9" type="ORF">E6K72_01115</name>
</gene>
<dbReference type="Gene3D" id="3.90.230.10">
    <property type="entry name" value="Creatinase/methionine aminopeptidase superfamily"/>
    <property type="match status" value="1"/>
</dbReference>
<dbReference type="GO" id="GO:0046872">
    <property type="term" value="F:metal ion binding"/>
    <property type="evidence" value="ECO:0007669"/>
    <property type="project" value="UniProtKB-UniRule"/>
</dbReference>
<dbReference type="PRINTS" id="PR00599">
    <property type="entry name" value="MAPEPTIDASE"/>
</dbReference>
<protein>
    <recommendedName>
        <fullName evidence="6 7">Methionine aminopeptidase</fullName>
        <shortName evidence="6">MAP</shortName>
        <shortName evidence="6">MetAP</shortName>
        <ecNumber evidence="6 7">3.4.11.18</ecNumber>
    </recommendedName>
    <alternativeName>
        <fullName evidence="6">Peptidase M</fullName>
    </alternativeName>
</protein>
<comment type="subunit">
    <text evidence="6">Monomer.</text>
</comment>
<feature type="binding site" evidence="6">
    <location>
        <position position="232"/>
    </location>
    <ligand>
        <name>a divalent metal cation</name>
        <dbReference type="ChEBI" id="CHEBI:60240"/>
        <label>2</label>
        <note>catalytic</note>
    </ligand>
</feature>
<feature type="binding site" evidence="6">
    <location>
        <position position="168"/>
    </location>
    <ligand>
        <name>a divalent metal cation</name>
        <dbReference type="ChEBI" id="CHEBI:60240"/>
        <label>2</label>
        <note>catalytic</note>
    </ligand>
</feature>
<dbReference type="Proteomes" id="UP000317716">
    <property type="component" value="Unassembled WGS sequence"/>
</dbReference>
<feature type="binding site" evidence="6">
    <location>
        <position position="201"/>
    </location>
    <ligand>
        <name>a divalent metal cation</name>
        <dbReference type="ChEBI" id="CHEBI:60240"/>
        <label>2</label>
        <note>catalytic</note>
    </ligand>
</feature>
<dbReference type="InterPro" id="IPR001714">
    <property type="entry name" value="Pept_M24_MAP"/>
</dbReference>
<sequence>MVYLRDRDEIDAIRAAARIVAKTIDMLCREVRPGVTTAELDRAAETFIRDHGARPAFKGYRGFPASICPAINEEVVHGIPGARRLEEGDILGIDVGVEKDGFYGDAAITVPVGDVSEQARRLLAVSRESLARGIDQARAGKRVGDISHAIQSYVEGQGFSVVRSLVGHGIGREMHEEPQVPNYGPPERGPRLMAGQVLAIEPMVNVGGPEVVTQPDGWTVVTRDGSLSAHFEHTVAVGPRGPEILSVAEGEG</sequence>
<evidence type="ECO:0000256" key="5">
    <source>
        <dbReference type="ARBA" id="ARBA00022801"/>
    </source>
</evidence>
<keyword evidence="4 6" id="KW-0479">Metal-binding</keyword>
<comment type="caution">
    <text evidence="9">The sequence shown here is derived from an EMBL/GenBank/DDBJ whole genome shotgun (WGS) entry which is preliminary data.</text>
</comment>
<dbReference type="GO" id="GO:0006508">
    <property type="term" value="P:proteolysis"/>
    <property type="evidence" value="ECO:0007669"/>
    <property type="project" value="UniProtKB-KW"/>
</dbReference>
<evidence type="ECO:0000256" key="6">
    <source>
        <dbReference type="HAMAP-Rule" id="MF_01974"/>
    </source>
</evidence>
<feature type="binding site" evidence="6">
    <location>
        <position position="175"/>
    </location>
    <ligand>
        <name>substrate</name>
    </ligand>
</feature>
<feature type="binding site" evidence="6">
    <location>
        <position position="105"/>
    </location>
    <ligand>
        <name>a divalent metal cation</name>
        <dbReference type="ChEBI" id="CHEBI:60240"/>
        <label>1</label>
    </ligand>
</feature>
<keyword evidence="3 6" id="KW-0645">Protease</keyword>
<evidence type="ECO:0000313" key="10">
    <source>
        <dbReference type="Proteomes" id="UP000317716"/>
    </source>
</evidence>
<name>A0A538T8R9_UNCEI</name>
<dbReference type="EC" id="3.4.11.18" evidence="6 7"/>
<evidence type="ECO:0000256" key="2">
    <source>
        <dbReference type="ARBA" id="ARBA00022438"/>
    </source>
</evidence>
<reference evidence="9 10" key="1">
    <citation type="journal article" date="2019" name="Nat. Microbiol.">
        <title>Mediterranean grassland soil C-N compound turnover is dependent on rainfall and depth, and is mediated by genomically divergent microorganisms.</title>
        <authorList>
            <person name="Diamond S."/>
            <person name="Andeer P.F."/>
            <person name="Li Z."/>
            <person name="Crits-Christoph A."/>
            <person name="Burstein D."/>
            <person name="Anantharaman K."/>
            <person name="Lane K.R."/>
            <person name="Thomas B.C."/>
            <person name="Pan C."/>
            <person name="Northen T.R."/>
            <person name="Banfield J.F."/>
        </authorList>
    </citation>
    <scope>NUCLEOTIDE SEQUENCE [LARGE SCALE GENOMIC DNA]</scope>
    <source>
        <strain evidence="9">WS_2</strain>
    </source>
</reference>
<comment type="cofactor">
    <cofactor evidence="6">
        <name>Co(2+)</name>
        <dbReference type="ChEBI" id="CHEBI:48828"/>
    </cofactor>
    <cofactor evidence="6">
        <name>Zn(2+)</name>
        <dbReference type="ChEBI" id="CHEBI:29105"/>
    </cofactor>
    <cofactor evidence="6">
        <name>Mn(2+)</name>
        <dbReference type="ChEBI" id="CHEBI:29035"/>
    </cofactor>
    <cofactor evidence="6">
        <name>Fe(2+)</name>
        <dbReference type="ChEBI" id="CHEBI:29033"/>
    </cofactor>
    <text evidence="6">Binds 2 divalent metal cations per subunit. Has a high-affinity and a low affinity metal-binding site. The true nature of the physiological cofactor is under debate. The enzyme is active with cobalt, zinc, manganese or divalent iron ions. Most likely, methionine aminopeptidases function as mononuclear Fe(2+)-metalloproteases under physiological conditions, and the catalytically relevant metal-binding site has been assigned to the histidine-containing high-affinity site.</text>
</comment>
<dbReference type="SUPFAM" id="SSF55920">
    <property type="entry name" value="Creatinase/aminopeptidase"/>
    <property type="match status" value="1"/>
</dbReference>
<dbReference type="InterPro" id="IPR000994">
    <property type="entry name" value="Pept_M24"/>
</dbReference>
<organism evidence="9 10">
    <name type="scientific">Eiseniibacteriota bacterium</name>
    <dbReference type="NCBI Taxonomy" id="2212470"/>
    <lineage>
        <taxon>Bacteria</taxon>
        <taxon>Candidatus Eiseniibacteriota</taxon>
    </lineage>
</organism>
<feature type="binding site" evidence="6">
    <location>
        <position position="94"/>
    </location>
    <ligand>
        <name>a divalent metal cation</name>
        <dbReference type="ChEBI" id="CHEBI:60240"/>
        <label>1</label>
    </ligand>
</feature>
<evidence type="ECO:0000256" key="7">
    <source>
        <dbReference type="RuleBase" id="RU003653"/>
    </source>
</evidence>
<evidence type="ECO:0000256" key="4">
    <source>
        <dbReference type="ARBA" id="ARBA00022723"/>
    </source>
</evidence>
<accession>A0A538T8R9</accession>
<dbReference type="InterPro" id="IPR002467">
    <property type="entry name" value="Pept_M24A_MAP1"/>
</dbReference>
<evidence type="ECO:0000256" key="3">
    <source>
        <dbReference type="ARBA" id="ARBA00022670"/>
    </source>
</evidence>